<evidence type="ECO:0000313" key="3">
    <source>
        <dbReference type="Proteomes" id="UP000298774"/>
    </source>
</evidence>
<name>A0A4D8QHE1_AZOBR</name>
<evidence type="ECO:0000313" key="2">
    <source>
        <dbReference type="EMBL" id="QCO08661.1"/>
    </source>
</evidence>
<proteinExistence type="predicted"/>
<feature type="region of interest" description="Disordered" evidence="1">
    <location>
        <begin position="27"/>
        <end position="69"/>
    </location>
</feature>
<dbReference type="Proteomes" id="UP000298774">
    <property type="component" value="Chromosome"/>
</dbReference>
<sequence length="69" mass="7343">MGASSNGHLPSPLWGEGRVRGLRVAVRPANAQPPHPNPLPGGRGSMRRKRKASHHTLRASKSMRGSTAT</sequence>
<dbReference type="AlphaFoldDB" id="A0A4D8QHE1"/>
<gene>
    <name evidence="2" type="ORF">D3868_06135</name>
</gene>
<accession>A0A4D8QHE1</accession>
<reference evidence="2 3" key="1">
    <citation type="submission" date="2018-09" db="EMBL/GenBank/DDBJ databases">
        <title>Whole genome based analysis of evolution and adaptive divergence in Indian and Brazilian strains of Azospirillum brasilense.</title>
        <authorList>
            <person name="Singh C."/>
            <person name="Tripathi A.K."/>
        </authorList>
    </citation>
    <scope>NUCLEOTIDE SEQUENCE [LARGE SCALE GENOMIC DNA]</scope>
    <source>
        <strain evidence="2 3">MTCC4038</strain>
    </source>
</reference>
<protein>
    <submittedName>
        <fullName evidence="2">Uncharacterized protein</fullName>
    </submittedName>
</protein>
<dbReference type="EMBL" id="CP032339">
    <property type="protein sequence ID" value="QCO08661.1"/>
    <property type="molecule type" value="Genomic_DNA"/>
</dbReference>
<feature type="compositionally biased region" description="Basic residues" evidence="1">
    <location>
        <begin position="45"/>
        <end position="58"/>
    </location>
</feature>
<organism evidence="2 3">
    <name type="scientific">Azospirillum brasilense</name>
    <dbReference type="NCBI Taxonomy" id="192"/>
    <lineage>
        <taxon>Bacteria</taxon>
        <taxon>Pseudomonadati</taxon>
        <taxon>Pseudomonadota</taxon>
        <taxon>Alphaproteobacteria</taxon>
        <taxon>Rhodospirillales</taxon>
        <taxon>Azospirillaceae</taxon>
        <taxon>Azospirillum</taxon>
    </lineage>
</organism>
<evidence type="ECO:0000256" key="1">
    <source>
        <dbReference type="SAM" id="MobiDB-lite"/>
    </source>
</evidence>